<comment type="caution">
    <text evidence="2">The sequence shown here is derived from an EMBL/GenBank/DDBJ whole genome shotgun (WGS) entry which is preliminary data.</text>
</comment>
<proteinExistence type="predicted"/>
<dbReference type="Proteomes" id="UP001066276">
    <property type="component" value="Chromosome 6"/>
</dbReference>
<evidence type="ECO:0000256" key="1">
    <source>
        <dbReference type="SAM" id="MobiDB-lite"/>
    </source>
</evidence>
<feature type="compositionally biased region" description="Basic and acidic residues" evidence="1">
    <location>
        <begin position="85"/>
        <end position="96"/>
    </location>
</feature>
<name>A0AAV7R0M8_PLEWA</name>
<feature type="region of interest" description="Disordered" evidence="1">
    <location>
        <begin position="71"/>
        <end position="104"/>
    </location>
</feature>
<organism evidence="2 3">
    <name type="scientific">Pleurodeles waltl</name>
    <name type="common">Iberian ribbed newt</name>
    <dbReference type="NCBI Taxonomy" id="8319"/>
    <lineage>
        <taxon>Eukaryota</taxon>
        <taxon>Metazoa</taxon>
        <taxon>Chordata</taxon>
        <taxon>Craniata</taxon>
        <taxon>Vertebrata</taxon>
        <taxon>Euteleostomi</taxon>
        <taxon>Amphibia</taxon>
        <taxon>Batrachia</taxon>
        <taxon>Caudata</taxon>
        <taxon>Salamandroidea</taxon>
        <taxon>Salamandridae</taxon>
        <taxon>Pleurodelinae</taxon>
        <taxon>Pleurodeles</taxon>
    </lineage>
</organism>
<feature type="region of interest" description="Disordered" evidence="1">
    <location>
        <begin position="1"/>
        <end position="26"/>
    </location>
</feature>
<dbReference type="EMBL" id="JANPWB010000010">
    <property type="protein sequence ID" value="KAJ1145853.1"/>
    <property type="molecule type" value="Genomic_DNA"/>
</dbReference>
<sequence>MVQRTKAQENRGTGRASVRQGEYRPREPTLHEALSNIMGAYHHSQETMAAVLAKFQAIQRLQEEQYFGVQGGTQNHQYHPGHHCRGAEGPREHQEGHCGTTRGP</sequence>
<reference evidence="2" key="1">
    <citation type="journal article" date="2022" name="bioRxiv">
        <title>Sequencing and chromosome-scale assembly of the giantPleurodeles waltlgenome.</title>
        <authorList>
            <person name="Brown T."/>
            <person name="Elewa A."/>
            <person name="Iarovenko S."/>
            <person name="Subramanian E."/>
            <person name="Araus A.J."/>
            <person name="Petzold A."/>
            <person name="Susuki M."/>
            <person name="Suzuki K.-i.T."/>
            <person name="Hayashi T."/>
            <person name="Toyoda A."/>
            <person name="Oliveira C."/>
            <person name="Osipova E."/>
            <person name="Leigh N.D."/>
            <person name="Simon A."/>
            <person name="Yun M.H."/>
        </authorList>
    </citation>
    <scope>NUCLEOTIDE SEQUENCE</scope>
    <source>
        <strain evidence="2">20211129_DDA</strain>
        <tissue evidence="2">Liver</tissue>
    </source>
</reference>
<accession>A0AAV7R0M8</accession>
<gene>
    <name evidence="2" type="ORF">NDU88_012136</name>
</gene>
<dbReference type="AlphaFoldDB" id="A0AAV7R0M8"/>
<keyword evidence="3" id="KW-1185">Reference proteome</keyword>
<evidence type="ECO:0000313" key="2">
    <source>
        <dbReference type="EMBL" id="KAJ1145853.1"/>
    </source>
</evidence>
<protein>
    <submittedName>
        <fullName evidence="2">Uncharacterized protein</fullName>
    </submittedName>
</protein>
<evidence type="ECO:0000313" key="3">
    <source>
        <dbReference type="Proteomes" id="UP001066276"/>
    </source>
</evidence>